<evidence type="ECO:0000259" key="5">
    <source>
        <dbReference type="Pfam" id="PF14718"/>
    </source>
</evidence>
<dbReference type="Pfam" id="PF01464">
    <property type="entry name" value="SLT"/>
    <property type="match status" value="1"/>
</dbReference>
<evidence type="ECO:0000256" key="1">
    <source>
        <dbReference type="ARBA" id="ARBA00007734"/>
    </source>
</evidence>
<evidence type="ECO:0000313" key="7">
    <source>
        <dbReference type="Proteomes" id="UP000219669"/>
    </source>
</evidence>
<dbReference type="Gene3D" id="1.25.20.10">
    <property type="entry name" value="Bacterial muramidases"/>
    <property type="match status" value="1"/>
</dbReference>
<dbReference type="Pfam" id="PF14718">
    <property type="entry name" value="SLT_L"/>
    <property type="match status" value="1"/>
</dbReference>
<dbReference type="Gene3D" id="1.10.530.10">
    <property type="match status" value="1"/>
</dbReference>
<feature type="chain" id="PRO_5012786882" evidence="3">
    <location>
        <begin position="22"/>
        <end position="611"/>
    </location>
</feature>
<dbReference type="AlphaFoldDB" id="A0A286EPW7"/>
<dbReference type="InterPro" id="IPR008939">
    <property type="entry name" value="Lytic_TGlycosylase_superhlx_U"/>
</dbReference>
<name>A0A286EPW7_9NEIS</name>
<dbReference type="GO" id="GO:0042597">
    <property type="term" value="C:periplasmic space"/>
    <property type="evidence" value="ECO:0007669"/>
    <property type="project" value="InterPro"/>
</dbReference>
<comment type="similarity">
    <text evidence="1">Belongs to the transglycosylase Slt family.</text>
</comment>
<dbReference type="SUPFAM" id="SSF53955">
    <property type="entry name" value="Lysozyme-like"/>
    <property type="match status" value="1"/>
</dbReference>
<feature type="domain" description="Lytic transglycosylase superhelical linker" evidence="5">
    <location>
        <begin position="391"/>
        <end position="432"/>
    </location>
</feature>
<dbReference type="Gene3D" id="1.10.1240.20">
    <property type="entry name" value="Lytic transglycosylase, superhelical linker domain"/>
    <property type="match status" value="1"/>
</dbReference>
<gene>
    <name evidence="6" type="ORF">SAMN02746062_02237</name>
</gene>
<proteinExistence type="inferred from homology"/>
<dbReference type="InterPro" id="IPR012289">
    <property type="entry name" value="Lytic_TGlycosylase_superhlx_L"/>
</dbReference>
<protein>
    <submittedName>
        <fullName evidence="6">Soluble lytic murein transglycosylase</fullName>
    </submittedName>
</protein>
<dbReference type="SUPFAM" id="SSF48435">
    <property type="entry name" value="Bacterial muramidases"/>
    <property type="match status" value="1"/>
</dbReference>
<feature type="domain" description="Transglycosylase SLT" evidence="4">
    <location>
        <begin position="453"/>
        <end position="560"/>
    </location>
</feature>
<dbReference type="PROSITE" id="PS51257">
    <property type="entry name" value="PROKAR_LIPOPROTEIN"/>
    <property type="match status" value="1"/>
</dbReference>
<dbReference type="EMBL" id="OCNF01000032">
    <property type="protein sequence ID" value="SOD72824.1"/>
    <property type="molecule type" value="Genomic_DNA"/>
</dbReference>
<feature type="signal peptide" evidence="3">
    <location>
        <begin position="1"/>
        <end position="21"/>
    </location>
</feature>
<dbReference type="InterPro" id="IPR008258">
    <property type="entry name" value="Transglycosylase_SLT_dom_1"/>
</dbReference>
<dbReference type="PANTHER" id="PTHR37423:SF5">
    <property type="entry name" value="SOLUBLE LYTIC MUREIN TRANSGLYCOSYLASE"/>
    <property type="match status" value="1"/>
</dbReference>
<evidence type="ECO:0000313" key="6">
    <source>
        <dbReference type="EMBL" id="SOD72824.1"/>
    </source>
</evidence>
<dbReference type="InterPro" id="IPR037061">
    <property type="entry name" value="Lytic_TGlycoase_superhlx_L_sf"/>
</dbReference>
<dbReference type="Proteomes" id="UP000219669">
    <property type="component" value="Unassembled WGS sequence"/>
</dbReference>
<keyword evidence="7" id="KW-1185">Reference proteome</keyword>
<evidence type="ECO:0000256" key="3">
    <source>
        <dbReference type="SAM" id="SignalP"/>
    </source>
</evidence>
<reference evidence="6 7" key="1">
    <citation type="submission" date="2017-09" db="EMBL/GenBank/DDBJ databases">
        <authorList>
            <person name="Ehlers B."/>
            <person name="Leendertz F.H."/>
        </authorList>
    </citation>
    <scope>NUCLEOTIDE SEQUENCE [LARGE SCALE GENOMIC DNA]</scope>
    <source>
        <strain evidence="6 7">DSM 16848</strain>
    </source>
</reference>
<organism evidence="6 7">
    <name type="scientific">Alysiella filiformis DSM 16848</name>
    <dbReference type="NCBI Taxonomy" id="1120981"/>
    <lineage>
        <taxon>Bacteria</taxon>
        <taxon>Pseudomonadati</taxon>
        <taxon>Pseudomonadota</taxon>
        <taxon>Betaproteobacteria</taxon>
        <taxon>Neisseriales</taxon>
        <taxon>Neisseriaceae</taxon>
        <taxon>Alysiella</taxon>
    </lineage>
</organism>
<accession>A0A286EPW7</accession>
<dbReference type="CDD" id="cd13401">
    <property type="entry name" value="Slt70-like"/>
    <property type="match status" value="1"/>
</dbReference>
<sequence length="611" mass="68204">MMTVPRNMTYALTTLAISLVAACSSKQAPKKPAPETVILQPSATQNASADVFAWQPRAGENVNQSLNSYRQLESVLNAVKMDNDMAASQFLAQQHNSAMAENVRNEWLKSLGKRQQFATFKQQYQQVEPEGRHQEVRCYAHLFGMENDAQFVNKLVRNTARLPLGCNTLLQNRAGSLNQNDAWRRVRGLISNNQITDARNLAAALGGSIDGGAEGLLANAIRTGSTANLGSLNAQQSSFAWGVLGLKLAKEQNFGNAFNYYSQASDRSQFTDEQFEWYARSALRLQRWADLANIIETMPADLQKDPTWLYWLGRSYQHTGKGNQAKNLYQQAAQTGRNFYALLATEELGGKVNAQNNVSPASPNQVNEISRDGAIQRALNLFHTSQQSGDWKMRRQAQTEWRYATRGMNETTRLAAAQLAFNQQFYEMAIHSADSTDHLLNFNLRYITPFQNLVQAYSQQNGVDAAWVYGLIRQESRFVLGAQSSVGAQGLMQVMPSTASMIARKLGMSQSELYTMDGNIRMGTWYMADARNNLQNNEVLATAGYNAGPGRARKWQASNSLEGAIYAETIPFNETRDYVKKVMTNATYYSALMNLPRTSLKQRMGVVPARY</sequence>
<keyword evidence="2 3" id="KW-0732">Signal</keyword>
<evidence type="ECO:0000259" key="4">
    <source>
        <dbReference type="Pfam" id="PF01464"/>
    </source>
</evidence>
<dbReference type="GO" id="GO:0004553">
    <property type="term" value="F:hydrolase activity, hydrolyzing O-glycosyl compounds"/>
    <property type="evidence" value="ECO:0007669"/>
    <property type="project" value="InterPro"/>
</dbReference>
<evidence type="ECO:0000256" key="2">
    <source>
        <dbReference type="ARBA" id="ARBA00022729"/>
    </source>
</evidence>
<dbReference type="OrthoDB" id="92254at2"/>
<dbReference type="InterPro" id="IPR023346">
    <property type="entry name" value="Lysozyme-like_dom_sf"/>
</dbReference>
<dbReference type="PANTHER" id="PTHR37423">
    <property type="entry name" value="SOLUBLE LYTIC MUREIN TRANSGLYCOSYLASE-RELATED"/>
    <property type="match status" value="1"/>
</dbReference>